<comment type="caution">
    <text evidence="1">The sequence shown here is derived from an EMBL/GenBank/DDBJ whole genome shotgun (WGS) entry which is preliminary data.</text>
</comment>
<dbReference type="Proteomes" id="UP001403385">
    <property type="component" value="Unassembled WGS sequence"/>
</dbReference>
<dbReference type="RefSeq" id="WP_346821577.1">
    <property type="nucleotide sequence ID" value="NZ_JBDKWZ010000006.1"/>
</dbReference>
<dbReference type="InterPro" id="IPR016908">
    <property type="entry name" value="UCP029037"/>
</dbReference>
<sequence>MYQQHLIYLEPRELRRKNDSLELIVIFRDRNSFINWLSSSKVQEYWSVKFKNQLVTNPITTEELDVIIELDNIENCQCKASEFYILRGLSISSFDEELICGTCLKQIPYSRIPLDITIEEWQNYHQRFYLNWLASGFFGKDALGELTNYKNGKLNIEGERIRKQLAEYLEAPVYFNFFVEEPGENHSCPICGSQGSDSGLLRPSKICKDCNSIFD</sequence>
<reference evidence="1 2" key="1">
    <citation type="submission" date="2024-04" db="EMBL/GenBank/DDBJ databases">
        <title>Novel genus in family Flammeovirgaceae.</title>
        <authorList>
            <person name="Nguyen T.H."/>
            <person name="Vuong T.Q."/>
            <person name="Le H."/>
            <person name="Kim S.-G."/>
        </authorList>
    </citation>
    <scope>NUCLEOTIDE SEQUENCE [LARGE SCALE GENOMIC DNA]</scope>
    <source>
        <strain evidence="1 2">JCM 23209</strain>
    </source>
</reference>
<keyword evidence="2" id="KW-1185">Reference proteome</keyword>
<evidence type="ECO:0000313" key="2">
    <source>
        <dbReference type="Proteomes" id="UP001403385"/>
    </source>
</evidence>
<protein>
    <submittedName>
        <fullName evidence="1">Uncharacterized protein</fullName>
    </submittedName>
</protein>
<accession>A0AAW9SD64</accession>
<evidence type="ECO:0000313" key="1">
    <source>
        <dbReference type="EMBL" id="MEN7548801.1"/>
    </source>
</evidence>
<dbReference type="AlphaFoldDB" id="A0AAW9SD64"/>
<proteinExistence type="predicted"/>
<name>A0AAW9SD64_9BACT</name>
<gene>
    <name evidence="1" type="ORF">AAG747_12845</name>
</gene>
<dbReference type="EMBL" id="JBDKWZ010000006">
    <property type="protein sequence ID" value="MEN7548801.1"/>
    <property type="molecule type" value="Genomic_DNA"/>
</dbReference>
<organism evidence="1 2">
    <name type="scientific">Rapidithrix thailandica</name>
    <dbReference type="NCBI Taxonomy" id="413964"/>
    <lineage>
        <taxon>Bacteria</taxon>
        <taxon>Pseudomonadati</taxon>
        <taxon>Bacteroidota</taxon>
        <taxon>Cytophagia</taxon>
        <taxon>Cytophagales</taxon>
        <taxon>Flammeovirgaceae</taxon>
        <taxon>Rapidithrix</taxon>
    </lineage>
</organism>
<dbReference type="Pfam" id="PF10071">
    <property type="entry name" value="DUF2310"/>
    <property type="match status" value="1"/>
</dbReference>